<name>A0AA40EUK7_9PEZI</name>
<proteinExistence type="predicted"/>
<dbReference type="Proteomes" id="UP001172155">
    <property type="component" value="Unassembled WGS sequence"/>
</dbReference>
<gene>
    <name evidence="2" type="ORF">B0T18DRAFT_488467</name>
</gene>
<feature type="compositionally biased region" description="Basic and acidic residues" evidence="1">
    <location>
        <begin position="20"/>
        <end position="33"/>
    </location>
</feature>
<sequence>MVVVRWRSKDWLVIVADESDEKRSDFDGDRRGDGPSFKLCQELTLTMPTTRGARPATPRSERRAAAAFRPPGPQPKRGRSPQTRWLINSTPALSSSDPTTMPKSTKYQATGVMLSYPPDKKWALVYQDRLLEWESLLRRQTELAE</sequence>
<dbReference type="EMBL" id="JAUKUD010000004">
    <property type="protein sequence ID" value="KAK0745736.1"/>
    <property type="molecule type" value="Genomic_DNA"/>
</dbReference>
<evidence type="ECO:0000313" key="2">
    <source>
        <dbReference type="EMBL" id="KAK0745736.1"/>
    </source>
</evidence>
<reference evidence="2" key="1">
    <citation type="submission" date="2023-06" db="EMBL/GenBank/DDBJ databases">
        <title>Genome-scale phylogeny and comparative genomics of the fungal order Sordariales.</title>
        <authorList>
            <consortium name="Lawrence Berkeley National Laboratory"/>
            <person name="Hensen N."/>
            <person name="Bonometti L."/>
            <person name="Westerberg I."/>
            <person name="Brannstrom I.O."/>
            <person name="Guillou S."/>
            <person name="Cros-Aarteil S."/>
            <person name="Calhoun S."/>
            <person name="Haridas S."/>
            <person name="Kuo A."/>
            <person name="Mondo S."/>
            <person name="Pangilinan J."/>
            <person name="Riley R."/>
            <person name="LaButti K."/>
            <person name="Andreopoulos B."/>
            <person name="Lipzen A."/>
            <person name="Chen C."/>
            <person name="Yanf M."/>
            <person name="Daum C."/>
            <person name="Ng V."/>
            <person name="Clum A."/>
            <person name="Steindorff A."/>
            <person name="Ohm R."/>
            <person name="Martin F."/>
            <person name="Silar P."/>
            <person name="Natvig D."/>
            <person name="Lalanne C."/>
            <person name="Gautier V."/>
            <person name="Ament-velasquez S.L."/>
            <person name="Kruys A."/>
            <person name="Hutchinson M.I."/>
            <person name="Powell A.J."/>
            <person name="Barry K."/>
            <person name="Miller A.N."/>
            <person name="Grigoriev I.V."/>
            <person name="Debuchy R."/>
            <person name="Gladieux P."/>
            <person name="Thoren M.H."/>
            <person name="Johannesson H."/>
        </authorList>
    </citation>
    <scope>NUCLEOTIDE SEQUENCE</scope>
    <source>
        <strain evidence="2">SMH3187-1</strain>
    </source>
</reference>
<protein>
    <submittedName>
        <fullName evidence="2">Uncharacterized protein</fullName>
    </submittedName>
</protein>
<dbReference type="AlphaFoldDB" id="A0AA40EUK7"/>
<evidence type="ECO:0000256" key="1">
    <source>
        <dbReference type="SAM" id="MobiDB-lite"/>
    </source>
</evidence>
<feature type="region of interest" description="Disordered" evidence="1">
    <location>
        <begin position="18"/>
        <end position="84"/>
    </location>
</feature>
<comment type="caution">
    <text evidence="2">The sequence shown here is derived from an EMBL/GenBank/DDBJ whole genome shotgun (WGS) entry which is preliminary data.</text>
</comment>
<organism evidence="2 3">
    <name type="scientific">Schizothecium vesticola</name>
    <dbReference type="NCBI Taxonomy" id="314040"/>
    <lineage>
        <taxon>Eukaryota</taxon>
        <taxon>Fungi</taxon>
        <taxon>Dikarya</taxon>
        <taxon>Ascomycota</taxon>
        <taxon>Pezizomycotina</taxon>
        <taxon>Sordariomycetes</taxon>
        <taxon>Sordariomycetidae</taxon>
        <taxon>Sordariales</taxon>
        <taxon>Schizotheciaceae</taxon>
        <taxon>Schizothecium</taxon>
    </lineage>
</organism>
<accession>A0AA40EUK7</accession>
<evidence type="ECO:0000313" key="3">
    <source>
        <dbReference type="Proteomes" id="UP001172155"/>
    </source>
</evidence>
<keyword evidence="3" id="KW-1185">Reference proteome</keyword>